<dbReference type="RefSeq" id="WP_088916085.1">
    <property type="nucleotide sequence ID" value="NZ_CP018632.1"/>
</dbReference>
<evidence type="ECO:0000256" key="8">
    <source>
        <dbReference type="ARBA" id="ARBA00022967"/>
    </source>
</evidence>
<keyword evidence="3" id="KW-1003">Cell membrane</keyword>
<keyword evidence="4" id="KW-0762">Sugar transport</keyword>
<accession>A0A2Z2NGZ3</accession>
<evidence type="ECO:0000256" key="2">
    <source>
        <dbReference type="ARBA" id="ARBA00022448"/>
    </source>
</evidence>
<dbReference type="InterPro" id="IPR017871">
    <property type="entry name" value="ABC_transporter-like_CS"/>
</dbReference>
<organism evidence="11 12">
    <name type="scientific">Granulosicoccus antarcticus IMCC3135</name>
    <dbReference type="NCBI Taxonomy" id="1192854"/>
    <lineage>
        <taxon>Bacteria</taxon>
        <taxon>Pseudomonadati</taxon>
        <taxon>Pseudomonadota</taxon>
        <taxon>Gammaproteobacteria</taxon>
        <taxon>Chromatiales</taxon>
        <taxon>Granulosicoccaceae</taxon>
        <taxon>Granulosicoccus</taxon>
    </lineage>
</organism>
<evidence type="ECO:0000313" key="12">
    <source>
        <dbReference type="Proteomes" id="UP000250079"/>
    </source>
</evidence>
<dbReference type="InterPro" id="IPR003439">
    <property type="entry name" value="ABC_transporter-like_ATP-bd"/>
</dbReference>
<evidence type="ECO:0000313" key="11">
    <source>
        <dbReference type="EMBL" id="ASJ70552.1"/>
    </source>
</evidence>
<keyword evidence="5" id="KW-0677">Repeat</keyword>
<dbReference type="SMART" id="SM00382">
    <property type="entry name" value="AAA"/>
    <property type="match status" value="2"/>
</dbReference>
<dbReference type="SUPFAM" id="SSF52540">
    <property type="entry name" value="P-loop containing nucleoside triphosphate hydrolases"/>
    <property type="match status" value="2"/>
</dbReference>
<dbReference type="EC" id="3.6.3.17" evidence="11"/>
<feature type="domain" description="ABC transporter" evidence="10">
    <location>
        <begin position="16"/>
        <end position="253"/>
    </location>
</feature>
<dbReference type="CDD" id="cd03215">
    <property type="entry name" value="ABC_Carb_Monos_II"/>
    <property type="match status" value="1"/>
</dbReference>
<dbReference type="KEGG" id="gai:IMCC3135_02190"/>
<keyword evidence="7 11" id="KW-0067">ATP-binding</keyword>
<dbReference type="PANTHER" id="PTHR43790:SF3">
    <property type="entry name" value="D-ALLOSE IMPORT ATP-BINDING PROTEIN ALSA-RELATED"/>
    <property type="match status" value="1"/>
</dbReference>
<dbReference type="InterPro" id="IPR050107">
    <property type="entry name" value="ABC_carbohydrate_import_ATPase"/>
</dbReference>
<keyword evidence="9" id="KW-0472">Membrane</keyword>
<dbReference type="CDD" id="cd03216">
    <property type="entry name" value="ABC_Carb_Monos_I"/>
    <property type="match status" value="1"/>
</dbReference>
<dbReference type="PANTHER" id="PTHR43790">
    <property type="entry name" value="CARBOHYDRATE TRANSPORT ATP-BINDING PROTEIN MG119-RELATED"/>
    <property type="match status" value="1"/>
</dbReference>
<dbReference type="GO" id="GO:0005524">
    <property type="term" value="F:ATP binding"/>
    <property type="evidence" value="ECO:0007669"/>
    <property type="project" value="UniProtKB-KW"/>
</dbReference>
<sequence>MNSPSNANPSGHETILDCLGLKKYFGGVKALDGVSFNLRKGEVHALVGENGAGKSTLIKTLSGAFSWDQGTVTLSGKSYSPAHPGEAKDRGLQVVHQEFNLLNYLSVAENICIEAMPRRAFGFLDRKEMMGRARAALDAIGLSDVDVSTKVESLGIAHRQLVEIARALQSKSDILILDEPTATLTDREKERLFEIVASIQVQGVTVVFVSHHLDEVFRICNRVTVFRNGKTVITEDIADSSPERVVQHMIGSSLQADTGNDGKQRILDTVALSVRELVHVQNPHGQGVSFELRYGEILGIAGLVGAGRTEILRSLFGVNKILSGEIQLDGKSIRFRNPNEAIKAGIGFVTEDRKDEGLILDMSIAANVSLVNLKDVSTAGFMRFGDEKAMTENRASQLKLKYGDASHNASSLSGGNQQKVVLAKWLESKPRILLLDEPTRGVDVGAKAEIYSIIKGLASEGMAILVVSSETPELMTLCDRMVVLANHQISGNLDRSEFSEKTILQYAYGQGPNSQQQA</sequence>
<protein>
    <submittedName>
        <fullName evidence="11">Galactose/methyl galactoside import ATP-binding protein MglA</fullName>
        <ecNumber evidence="11">3.6.3.17</ecNumber>
    </submittedName>
</protein>
<feature type="domain" description="ABC transporter" evidence="10">
    <location>
        <begin position="267"/>
        <end position="511"/>
    </location>
</feature>
<keyword evidence="6" id="KW-0547">Nucleotide-binding</keyword>
<evidence type="ECO:0000256" key="3">
    <source>
        <dbReference type="ARBA" id="ARBA00022475"/>
    </source>
</evidence>
<keyword evidence="8" id="KW-1278">Translocase</keyword>
<dbReference type="PROSITE" id="PS50893">
    <property type="entry name" value="ABC_TRANSPORTER_2"/>
    <property type="match status" value="2"/>
</dbReference>
<dbReference type="OrthoDB" id="9776369at2"/>
<dbReference type="FunFam" id="3.40.50.300:FF:000127">
    <property type="entry name" value="Ribose import ATP-binding protein RbsA"/>
    <property type="match status" value="1"/>
</dbReference>
<keyword evidence="12" id="KW-1185">Reference proteome</keyword>
<dbReference type="Proteomes" id="UP000250079">
    <property type="component" value="Chromosome"/>
</dbReference>
<evidence type="ECO:0000256" key="5">
    <source>
        <dbReference type="ARBA" id="ARBA00022737"/>
    </source>
</evidence>
<proteinExistence type="predicted"/>
<name>A0A2Z2NGZ3_9GAMM</name>
<dbReference type="EMBL" id="CP018632">
    <property type="protein sequence ID" value="ASJ70552.1"/>
    <property type="molecule type" value="Genomic_DNA"/>
</dbReference>
<evidence type="ECO:0000256" key="1">
    <source>
        <dbReference type="ARBA" id="ARBA00004202"/>
    </source>
</evidence>
<dbReference type="Gene3D" id="3.40.50.300">
    <property type="entry name" value="P-loop containing nucleotide triphosphate hydrolases"/>
    <property type="match status" value="2"/>
</dbReference>
<dbReference type="AlphaFoldDB" id="A0A2Z2NGZ3"/>
<evidence type="ECO:0000256" key="9">
    <source>
        <dbReference type="ARBA" id="ARBA00023136"/>
    </source>
</evidence>
<evidence type="ECO:0000259" key="10">
    <source>
        <dbReference type="PROSITE" id="PS50893"/>
    </source>
</evidence>
<comment type="subcellular location">
    <subcellularLocation>
        <location evidence="1">Cell membrane</location>
        <topology evidence="1">Peripheral membrane protein</topology>
    </subcellularLocation>
</comment>
<keyword evidence="2" id="KW-0813">Transport</keyword>
<reference evidence="11 12" key="1">
    <citation type="submission" date="2016-12" db="EMBL/GenBank/DDBJ databases">
        <authorList>
            <person name="Song W.-J."/>
            <person name="Kurnit D.M."/>
        </authorList>
    </citation>
    <scope>NUCLEOTIDE SEQUENCE [LARGE SCALE GENOMIC DNA]</scope>
    <source>
        <strain evidence="11 12">IMCC3135</strain>
    </source>
</reference>
<dbReference type="PROSITE" id="PS00211">
    <property type="entry name" value="ABC_TRANSPORTER_1"/>
    <property type="match status" value="1"/>
</dbReference>
<dbReference type="GO" id="GO:0005886">
    <property type="term" value="C:plasma membrane"/>
    <property type="evidence" value="ECO:0007669"/>
    <property type="project" value="UniProtKB-SubCell"/>
</dbReference>
<dbReference type="InterPro" id="IPR003593">
    <property type="entry name" value="AAA+_ATPase"/>
</dbReference>
<gene>
    <name evidence="11" type="primary">mglA_1</name>
    <name evidence="11" type="ORF">IMCC3135_02190</name>
</gene>
<dbReference type="Pfam" id="PF00005">
    <property type="entry name" value="ABC_tran"/>
    <property type="match status" value="2"/>
</dbReference>
<evidence type="ECO:0000256" key="4">
    <source>
        <dbReference type="ARBA" id="ARBA00022597"/>
    </source>
</evidence>
<dbReference type="GO" id="GO:0016887">
    <property type="term" value="F:ATP hydrolysis activity"/>
    <property type="evidence" value="ECO:0007669"/>
    <property type="project" value="InterPro"/>
</dbReference>
<evidence type="ECO:0000256" key="6">
    <source>
        <dbReference type="ARBA" id="ARBA00022741"/>
    </source>
</evidence>
<dbReference type="InterPro" id="IPR027417">
    <property type="entry name" value="P-loop_NTPase"/>
</dbReference>
<evidence type="ECO:0000256" key="7">
    <source>
        <dbReference type="ARBA" id="ARBA00022840"/>
    </source>
</evidence>
<keyword evidence="11" id="KW-0378">Hydrolase</keyword>